<reference evidence="11 12" key="1">
    <citation type="journal article" date="2015" name="Genome Announc.">
        <title>Expanding the biotechnology potential of lactobacilli through comparative genomics of 213 strains and associated genera.</title>
        <authorList>
            <person name="Sun Z."/>
            <person name="Harris H.M."/>
            <person name="McCann A."/>
            <person name="Guo C."/>
            <person name="Argimon S."/>
            <person name="Zhang W."/>
            <person name="Yang X."/>
            <person name="Jeffery I.B."/>
            <person name="Cooney J.C."/>
            <person name="Kagawa T.F."/>
            <person name="Liu W."/>
            <person name="Song Y."/>
            <person name="Salvetti E."/>
            <person name="Wrobel A."/>
            <person name="Rasinkangas P."/>
            <person name="Parkhill J."/>
            <person name="Rea M.C."/>
            <person name="O'Sullivan O."/>
            <person name="Ritari J."/>
            <person name="Douillard F.P."/>
            <person name="Paul Ross R."/>
            <person name="Yang R."/>
            <person name="Briner A.E."/>
            <person name="Felis G.E."/>
            <person name="de Vos W.M."/>
            <person name="Barrangou R."/>
            <person name="Klaenhammer T.R."/>
            <person name="Caufield P.W."/>
            <person name="Cui Y."/>
            <person name="Zhang H."/>
            <person name="O'Toole P.W."/>
        </authorList>
    </citation>
    <scope>NUCLEOTIDE SEQUENCE [LARGE SCALE GENOMIC DNA]</scope>
    <source>
        <strain evidence="11 12">DSM 22697</strain>
    </source>
</reference>
<dbReference type="InterPro" id="IPR001365">
    <property type="entry name" value="A_deaminase_dom"/>
</dbReference>
<dbReference type="GO" id="GO:0004000">
    <property type="term" value="F:adenosine deaminase activity"/>
    <property type="evidence" value="ECO:0007669"/>
    <property type="project" value="UniProtKB-UniRule"/>
</dbReference>
<evidence type="ECO:0000256" key="7">
    <source>
        <dbReference type="ARBA" id="ARBA00047989"/>
    </source>
</evidence>
<dbReference type="Pfam" id="PF00962">
    <property type="entry name" value="A_deaminase"/>
    <property type="match status" value="1"/>
</dbReference>
<comment type="similarity">
    <text evidence="9">Belongs to the metallo-dependent hydrolases superfamily. Adenosine and AMP deaminases family. Adenosine deaminase subfamily.</text>
</comment>
<dbReference type="GO" id="GO:0009117">
    <property type="term" value="P:nucleotide metabolic process"/>
    <property type="evidence" value="ECO:0007669"/>
    <property type="project" value="UniProtKB-KW"/>
</dbReference>
<dbReference type="STRING" id="1423730.FC75_GL001542"/>
<comment type="caution">
    <text evidence="9">Lacks conserved residue(s) required for the propagation of feature annotation.</text>
</comment>
<feature type="binding site" evidence="9">
    <location>
        <position position="19"/>
    </location>
    <ligand>
        <name>substrate</name>
    </ligand>
</feature>
<feature type="site" description="Important for catalytic activity" evidence="9">
    <location>
        <position position="222"/>
    </location>
</feature>
<sequence>MDEKVLHDIGKVELHCHLDGSLSLEMIRKLAKRIDLALPASDADLRKLVTAPPESEDLMDYLKTFDFIRPLLQSKEALEMAAYDVVAQAAAENVRYIEVRFAPNQSTDEGLSVAEATTAVVAGLHRAMSQFDIIARALVCGMRQLPLGTTGHMFELTAPLLTHGLVGGDFAGNEGAFPTAAIAPAIKQAQQLSVPLTLHAGECHEPANIAKALQLGLRRIGHATAIYDQPALIHQFVNAGATAELCLTSNLQTKAARSLKEFPYRALHEACAKITINTDNRTVSNTTLTREYWLFAQNFGVTLKDLLAFNHTAVDAAFCSEAQKAVLHARLEKDYQRYL</sequence>
<organism evidence="11 12">
    <name type="scientific">Lacticaseibacillus camelliae DSM 22697 = JCM 13995</name>
    <dbReference type="NCBI Taxonomy" id="1423730"/>
    <lineage>
        <taxon>Bacteria</taxon>
        <taxon>Bacillati</taxon>
        <taxon>Bacillota</taxon>
        <taxon>Bacilli</taxon>
        <taxon>Lactobacillales</taxon>
        <taxon>Lactobacillaceae</taxon>
        <taxon>Lacticaseibacillus</taxon>
    </lineage>
</organism>
<evidence type="ECO:0000256" key="9">
    <source>
        <dbReference type="HAMAP-Rule" id="MF_00540"/>
    </source>
</evidence>
<dbReference type="GO" id="GO:0008270">
    <property type="term" value="F:zinc ion binding"/>
    <property type="evidence" value="ECO:0007669"/>
    <property type="project" value="UniProtKB-UniRule"/>
</dbReference>
<comment type="caution">
    <text evidence="11">The sequence shown here is derived from an EMBL/GenBank/DDBJ whole genome shotgun (WGS) entry which is preliminary data.</text>
</comment>
<evidence type="ECO:0000256" key="5">
    <source>
        <dbReference type="ARBA" id="ARBA00023080"/>
    </source>
</evidence>
<keyword evidence="4 9" id="KW-0862">Zinc</keyword>
<name>A0A0R2F523_9LACO</name>
<dbReference type="InterPro" id="IPR006330">
    <property type="entry name" value="Ado/ade_deaminase"/>
</dbReference>
<evidence type="ECO:0000256" key="1">
    <source>
        <dbReference type="ARBA" id="ARBA00012784"/>
    </source>
</evidence>
<comment type="function">
    <text evidence="9">Catalyzes the hydrolytic deamination of adenosine and 2-deoxyadenosine.</text>
</comment>
<evidence type="ECO:0000256" key="2">
    <source>
        <dbReference type="ARBA" id="ARBA00022723"/>
    </source>
</evidence>
<accession>A0A0R2F523</accession>
<dbReference type="InterPro" id="IPR032466">
    <property type="entry name" value="Metal_Hydrolase"/>
</dbReference>
<evidence type="ECO:0000256" key="4">
    <source>
        <dbReference type="ARBA" id="ARBA00022833"/>
    </source>
</evidence>
<protein>
    <recommendedName>
        <fullName evidence="1 9">Adenosine deaminase</fullName>
        <ecNumber evidence="1 9">3.5.4.4</ecNumber>
    </recommendedName>
    <alternativeName>
        <fullName evidence="6 9">Adenosine aminohydrolase</fullName>
    </alternativeName>
</protein>
<dbReference type="HAMAP" id="MF_00540">
    <property type="entry name" value="A_deaminase"/>
    <property type="match status" value="1"/>
</dbReference>
<dbReference type="GO" id="GO:0005829">
    <property type="term" value="C:cytosol"/>
    <property type="evidence" value="ECO:0007669"/>
    <property type="project" value="TreeGrafter"/>
</dbReference>
<gene>
    <name evidence="9" type="primary">add</name>
    <name evidence="11" type="ORF">FC75_GL001542</name>
</gene>
<keyword evidence="12" id="KW-1185">Reference proteome</keyword>
<feature type="domain" description="Adenosine deaminase" evidence="10">
    <location>
        <begin position="11"/>
        <end position="332"/>
    </location>
</feature>
<dbReference type="PANTHER" id="PTHR11409:SF43">
    <property type="entry name" value="ADENOSINE DEAMINASE"/>
    <property type="match status" value="1"/>
</dbReference>
<proteinExistence type="inferred from homology"/>
<dbReference type="PANTHER" id="PTHR11409">
    <property type="entry name" value="ADENOSINE DEAMINASE"/>
    <property type="match status" value="1"/>
</dbReference>
<dbReference type="InterPro" id="IPR028893">
    <property type="entry name" value="A_deaminase"/>
</dbReference>
<dbReference type="Proteomes" id="UP000050865">
    <property type="component" value="Unassembled WGS sequence"/>
</dbReference>
<keyword evidence="5 9" id="KW-0546">Nucleotide metabolism</keyword>
<feature type="binding site" evidence="9">
    <location>
        <position position="15"/>
    </location>
    <ligand>
        <name>Zn(2+)</name>
        <dbReference type="ChEBI" id="CHEBI:29105"/>
        <note>catalytic</note>
    </ligand>
</feature>
<feature type="binding site" evidence="9">
    <location>
        <position position="17"/>
    </location>
    <ligand>
        <name>substrate</name>
    </ligand>
</feature>
<comment type="catalytic activity">
    <reaction evidence="8">
        <text>2'-deoxyadenosine + H2O + H(+) = 2'-deoxyinosine + NH4(+)</text>
        <dbReference type="Rhea" id="RHEA:28190"/>
        <dbReference type="ChEBI" id="CHEBI:15377"/>
        <dbReference type="ChEBI" id="CHEBI:15378"/>
        <dbReference type="ChEBI" id="CHEBI:17256"/>
        <dbReference type="ChEBI" id="CHEBI:28938"/>
        <dbReference type="ChEBI" id="CHEBI:28997"/>
        <dbReference type="EC" id="3.5.4.4"/>
    </reaction>
    <physiologicalReaction direction="left-to-right" evidence="8">
        <dbReference type="Rhea" id="RHEA:28191"/>
    </physiologicalReaction>
</comment>
<dbReference type="OrthoDB" id="9779574at2"/>
<dbReference type="RefSeq" id="WP_054662183.1">
    <property type="nucleotide sequence ID" value="NZ_AYZJ01000028.1"/>
</dbReference>
<feature type="binding site" evidence="9">
    <location>
        <position position="279"/>
    </location>
    <ligand>
        <name>Zn(2+)</name>
        <dbReference type="ChEBI" id="CHEBI:29105"/>
        <note>catalytic</note>
    </ligand>
</feature>
<dbReference type="SUPFAM" id="SSF51556">
    <property type="entry name" value="Metallo-dependent hydrolases"/>
    <property type="match status" value="1"/>
</dbReference>
<evidence type="ECO:0000259" key="10">
    <source>
        <dbReference type="Pfam" id="PF00962"/>
    </source>
</evidence>
<dbReference type="GO" id="GO:0043103">
    <property type="term" value="P:hypoxanthine salvage"/>
    <property type="evidence" value="ECO:0007669"/>
    <property type="project" value="TreeGrafter"/>
</dbReference>
<dbReference type="GO" id="GO:0006154">
    <property type="term" value="P:adenosine catabolic process"/>
    <property type="evidence" value="ECO:0007669"/>
    <property type="project" value="TreeGrafter"/>
</dbReference>
<evidence type="ECO:0000313" key="12">
    <source>
        <dbReference type="Proteomes" id="UP000050865"/>
    </source>
</evidence>
<feature type="binding site" evidence="9">
    <location>
        <position position="17"/>
    </location>
    <ligand>
        <name>Zn(2+)</name>
        <dbReference type="ChEBI" id="CHEBI:29105"/>
        <note>catalytic</note>
    </ligand>
</feature>
<comment type="catalytic activity">
    <reaction evidence="7">
        <text>adenosine + H2O + H(+) = inosine + NH4(+)</text>
        <dbReference type="Rhea" id="RHEA:24408"/>
        <dbReference type="ChEBI" id="CHEBI:15377"/>
        <dbReference type="ChEBI" id="CHEBI:15378"/>
        <dbReference type="ChEBI" id="CHEBI:16335"/>
        <dbReference type="ChEBI" id="CHEBI:17596"/>
        <dbReference type="ChEBI" id="CHEBI:28938"/>
        <dbReference type="EC" id="3.5.4.4"/>
    </reaction>
    <physiologicalReaction direction="left-to-right" evidence="7">
        <dbReference type="Rhea" id="RHEA:24409"/>
    </physiologicalReaction>
</comment>
<dbReference type="GO" id="GO:0009168">
    <property type="term" value="P:purine ribonucleoside monophosphate biosynthetic process"/>
    <property type="evidence" value="ECO:0007669"/>
    <property type="project" value="UniProtKB-UniRule"/>
</dbReference>
<keyword evidence="3 9" id="KW-0378">Hydrolase</keyword>
<comment type="cofactor">
    <cofactor evidence="9">
        <name>Zn(2+)</name>
        <dbReference type="ChEBI" id="CHEBI:29105"/>
    </cofactor>
    <text evidence="9">Binds 1 zinc ion per subunit.</text>
</comment>
<evidence type="ECO:0000313" key="11">
    <source>
        <dbReference type="EMBL" id="KRN23342.1"/>
    </source>
</evidence>
<dbReference type="GO" id="GO:0046103">
    <property type="term" value="P:inosine biosynthetic process"/>
    <property type="evidence" value="ECO:0007669"/>
    <property type="project" value="TreeGrafter"/>
</dbReference>
<feature type="binding site" evidence="9">
    <location>
        <position position="172"/>
    </location>
    <ligand>
        <name>substrate</name>
    </ligand>
</feature>
<dbReference type="EC" id="3.5.4.4" evidence="1 9"/>
<keyword evidence="2 9" id="KW-0479">Metal-binding</keyword>
<dbReference type="PATRIC" id="fig|1423730.4.peg.1617"/>
<dbReference type="AlphaFoldDB" id="A0A0R2F523"/>
<evidence type="ECO:0000256" key="6">
    <source>
        <dbReference type="ARBA" id="ARBA00031852"/>
    </source>
</evidence>
<dbReference type="NCBIfam" id="TIGR01430">
    <property type="entry name" value="aden_deam"/>
    <property type="match status" value="1"/>
</dbReference>
<feature type="binding site" evidence="9">
    <location>
        <position position="199"/>
    </location>
    <ligand>
        <name>Zn(2+)</name>
        <dbReference type="ChEBI" id="CHEBI:29105"/>
        <note>catalytic</note>
    </ligand>
</feature>
<dbReference type="GO" id="GO:0046936">
    <property type="term" value="F:2'-deoxyadenosine deaminase activity"/>
    <property type="evidence" value="ECO:0007669"/>
    <property type="project" value="RHEA"/>
</dbReference>
<feature type="active site" description="Proton donor" evidence="9">
    <location>
        <position position="202"/>
    </location>
</feature>
<dbReference type="Gene3D" id="3.20.20.140">
    <property type="entry name" value="Metal-dependent hydrolases"/>
    <property type="match status" value="1"/>
</dbReference>
<evidence type="ECO:0000256" key="3">
    <source>
        <dbReference type="ARBA" id="ARBA00022801"/>
    </source>
</evidence>
<evidence type="ECO:0000256" key="8">
    <source>
        <dbReference type="ARBA" id="ARBA00049213"/>
    </source>
</evidence>
<dbReference type="EMBL" id="AYZJ01000028">
    <property type="protein sequence ID" value="KRN23342.1"/>
    <property type="molecule type" value="Genomic_DNA"/>
</dbReference>